<dbReference type="Proteomes" id="UP000012040">
    <property type="component" value="Chromosome"/>
</dbReference>
<dbReference type="InterPro" id="IPR029058">
    <property type="entry name" value="AB_hydrolase_fold"/>
</dbReference>
<dbReference type="PANTHER" id="PTHR43798:SF24">
    <property type="entry name" value="CIS-3-ALKYL-4-ALKYLOXETAN-2-ONE DECARBOXYLASE"/>
    <property type="match status" value="1"/>
</dbReference>
<dbReference type="GO" id="GO:0003824">
    <property type="term" value="F:catalytic activity"/>
    <property type="evidence" value="ECO:0007669"/>
    <property type="project" value="InterPro"/>
</dbReference>
<reference evidence="2 3" key="1">
    <citation type="journal article" date="2013" name="ISME J.">
        <title>By their genes ye shall know them: genomic signatures of predatory bacteria.</title>
        <authorList>
            <person name="Pasternak Z."/>
            <person name="Pietrokovski S."/>
            <person name="Rotem O."/>
            <person name="Gophna U."/>
            <person name="Lurie-Weinberger M.N."/>
            <person name="Jurkevitch E."/>
        </authorList>
    </citation>
    <scope>NUCLEOTIDE SEQUENCE [LARGE SCALE GENOMIC DNA]</scope>
    <source>
        <strain evidence="2 3">JSS</strain>
    </source>
</reference>
<gene>
    <name evidence="2" type="ORF">A11Q_23</name>
</gene>
<dbReference type="InterPro" id="IPR050266">
    <property type="entry name" value="AB_hydrolase_sf"/>
</dbReference>
<dbReference type="Gene3D" id="3.40.50.1820">
    <property type="entry name" value="alpha/beta hydrolase"/>
    <property type="match status" value="1"/>
</dbReference>
<proteinExistence type="predicted"/>
<dbReference type="PRINTS" id="PR00412">
    <property type="entry name" value="EPOXHYDRLASE"/>
</dbReference>
<dbReference type="PANTHER" id="PTHR43798">
    <property type="entry name" value="MONOACYLGLYCEROL LIPASE"/>
    <property type="match status" value="1"/>
</dbReference>
<organism evidence="2 3">
    <name type="scientific">Pseudobdellovibrio exovorus JSS</name>
    <dbReference type="NCBI Taxonomy" id="1184267"/>
    <lineage>
        <taxon>Bacteria</taxon>
        <taxon>Pseudomonadati</taxon>
        <taxon>Bdellovibrionota</taxon>
        <taxon>Bdellovibrionia</taxon>
        <taxon>Bdellovibrionales</taxon>
        <taxon>Pseudobdellovibrionaceae</taxon>
        <taxon>Pseudobdellovibrio</taxon>
    </lineage>
</organism>
<sequence length="276" mass="32236">MKTFIYQNQKLNYVDQGRGETIVFVHGTPTSSSEYEQVIAELSKDYRCLALDHLGFGLSDKPENGDYTISAHQKRLESWLQHLQIKQLHLFVHDFGGVIGLPLLQKSDLQIKSVTLANTWLWPLIETEPQMQSQKALVTSGVFPFLYRHFNFSAKVLLKMAWGKRRPLSRQRHRFYRNHFPNRKSREGTVGFLKSLFDFTNPCWQQPSVLQTLKNKPVQFIWGEADKLISSRNLQRWHESLPESKIYKLHDVGHFVAEEAPEDVIEKLKQFIDQNK</sequence>
<dbReference type="PATRIC" id="fig|1184267.3.peg.25"/>
<dbReference type="Pfam" id="PF00561">
    <property type="entry name" value="Abhydrolase_1"/>
    <property type="match status" value="1"/>
</dbReference>
<dbReference type="GO" id="GO:0016020">
    <property type="term" value="C:membrane"/>
    <property type="evidence" value="ECO:0007669"/>
    <property type="project" value="TreeGrafter"/>
</dbReference>
<keyword evidence="3" id="KW-1185">Reference proteome</keyword>
<accession>M4V4Y7</accession>
<evidence type="ECO:0000313" key="2">
    <source>
        <dbReference type="EMBL" id="AGH94243.1"/>
    </source>
</evidence>
<dbReference type="HOGENOM" id="CLU_020336_13_3_7"/>
<evidence type="ECO:0000259" key="1">
    <source>
        <dbReference type="Pfam" id="PF00561"/>
    </source>
</evidence>
<dbReference type="EMBL" id="CP003537">
    <property type="protein sequence ID" value="AGH94243.1"/>
    <property type="molecule type" value="Genomic_DNA"/>
</dbReference>
<dbReference type="InterPro" id="IPR000073">
    <property type="entry name" value="AB_hydrolase_1"/>
</dbReference>
<dbReference type="OrthoDB" id="9804723at2"/>
<dbReference type="RefSeq" id="WP_015468733.1">
    <property type="nucleotide sequence ID" value="NC_020813.1"/>
</dbReference>
<dbReference type="AlphaFoldDB" id="M4V4Y7"/>
<name>M4V4Y7_9BACT</name>
<evidence type="ECO:0000313" key="3">
    <source>
        <dbReference type="Proteomes" id="UP000012040"/>
    </source>
</evidence>
<dbReference type="eggNOG" id="COG0596">
    <property type="taxonomic scope" value="Bacteria"/>
</dbReference>
<dbReference type="SUPFAM" id="SSF53474">
    <property type="entry name" value="alpha/beta-Hydrolases"/>
    <property type="match status" value="1"/>
</dbReference>
<dbReference type="STRING" id="1184267.A11Q_23"/>
<dbReference type="KEGG" id="bex:A11Q_23"/>
<feature type="domain" description="AB hydrolase-1" evidence="1">
    <location>
        <begin position="21"/>
        <end position="261"/>
    </location>
</feature>
<dbReference type="InterPro" id="IPR000639">
    <property type="entry name" value="Epox_hydrolase-like"/>
</dbReference>
<protein>
    <recommendedName>
        <fullName evidence="1">AB hydrolase-1 domain-containing protein</fullName>
    </recommendedName>
</protein>